<dbReference type="EMBL" id="JAAALK010000081">
    <property type="protein sequence ID" value="KAG8090303.1"/>
    <property type="molecule type" value="Genomic_DNA"/>
</dbReference>
<keyword evidence="2" id="KW-1185">Reference proteome</keyword>
<dbReference type="AlphaFoldDB" id="A0A8J5WK04"/>
<name>A0A8J5WK04_ZIZPA</name>
<accession>A0A8J5WK04</accession>
<proteinExistence type="predicted"/>
<evidence type="ECO:0000313" key="1">
    <source>
        <dbReference type="EMBL" id="KAG8090303.1"/>
    </source>
</evidence>
<comment type="caution">
    <text evidence="1">The sequence shown here is derived from an EMBL/GenBank/DDBJ whole genome shotgun (WGS) entry which is preliminary data.</text>
</comment>
<evidence type="ECO:0000313" key="2">
    <source>
        <dbReference type="Proteomes" id="UP000729402"/>
    </source>
</evidence>
<sequence length="79" mass="9219">MGPAGWRCIFPSVHTAIQITKRIYGTSIQSAFFQQRSRVLDPSVRISETNSFEKIEMEATHVKKGEFCRAQREKWRMLD</sequence>
<organism evidence="1 2">
    <name type="scientific">Zizania palustris</name>
    <name type="common">Northern wild rice</name>
    <dbReference type="NCBI Taxonomy" id="103762"/>
    <lineage>
        <taxon>Eukaryota</taxon>
        <taxon>Viridiplantae</taxon>
        <taxon>Streptophyta</taxon>
        <taxon>Embryophyta</taxon>
        <taxon>Tracheophyta</taxon>
        <taxon>Spermatophyta</taxon>
        <taxon>Magnoliopsida</taxon>
        <taxon>Liliopsida</taxon>
        <taxon>Poales</taxon>
        <taxon>Poaceae</taxon>
        <taxon>BOP clade</taxon>
        <taxon>Oryzoideae</taxon>
        <taxon>Oryzeae</taxon>
        <taxon>Zizaniinae</taxon>
        <taxon>Zizania</taxon>
    </lineage>
</organism>
<dbReference type="Proteomes" id="UP000729402">
    <property type="component" value="Unassembled WGS sequence"/>
</dbReference>
<reference evidence="1" key="1">
    <citation type="journal article" date="2021" name="bioRxiv">
        <title>Whole Genome Assembly and Annotation of Northern Wild Rice, Zizania palustris L., Supports a Whole Genome Duplication in the Zizania Genus.</title>
        <authorList>
            <person name="Haas M."/>
            <person name="Kono T."/>
            <person name="Macchietto M."/>
            <person name="Millas R."/>
            <person name="McGilp L."/>
            <person name="Shao M."/>
            <person name="Duquette J."/>
            <person name="Hirsch C.N."/>
            <person name="Kimball J."/>
        </authorList>
    </citation>
    <scope>NUCLEOTIDE SEQUENCE</scope>
    <source>
        <tissue evidence="1">Fresh leaf tissue</tissue>
    </source>
</reference>
<reference evidence="1" key="2">
    <citation type="submission" date="2021-02" db="EMBL/GenBank/DDBJ databases">
        <authorList>
            <person name="Kimball J.A."/>
            <person name="Haas M.W."/>
            <person name="Macchietto M."/>
            <person name="Kono T."/>
            <person name="Duquette J."/>
            <person name="Shao M."/>
        </authorList>
    </citation>
    <scope>NUCLEOTIDE SEQUENCE</scope>
    <source>
        <tissue evidence="1">Fresh leaf tissue</tissue>
    </source>
</reference>
<gene>
    <name evidence="1" type="ORF">GUJ93_ZPchr0011g26900</name>
</gene>
<protein>
    <submittedName>
        <fullName evidence="1">Uncharacterized protein</fullName>
    </submittedName>
</protein>